<dbReference type="InterPro" id="IPR036661">
    <property type="entry name" value="Luciferase-like_sf"/>
</dbReference>
<gene>
    <name evidence="2" type="ORF">HNR30_007622</name>
</gene>
<feature type="domain" description="Luciferase-like" evidence="1">
    <location>
        <begin position="24"/>
        <end position="277"/>
    </location>
</feature>
<dbReference type="PANTHER" id="PTHR43244:SF2">
    <property type="entry name" value="CONSERVED HYPOTHETICAL ALANINE AND PROLINE-RICH PROTEIN"/>
    <property type="match status" value="1"/>
</dbReference>
<dbReference type="InterPro" id="IPR050564">
    <property type="entry name" value="F420-G6PD/mer"/>
</dbReference>
<dbReference type="PANTHER" id="PTHR43244">
    <property type="match status" value="1"/>
</dbReference>
<dbReference type="EMBL" id="JACDUR010000008">
    <property type="protein sequence ID" value="MBA2896231.1"/>
    <property type="molecule type" value="Genomic_DNA"/>
</dbReference>
<accession>A0A7W0HUY6</accession>
<sequence length="290" mass="29721">MRIGLWIDELAPSLDDMIAFAHAHTAFDSLWAGQRDGRDALTALAVVGRAVDGPALGTAVVPTQPRHPLALAAQALTVQEAVGGRLTLGVGVSHRPIVEGRFGLPYERPARHLREYLSVLAPLLRGESVAFEGETLKASGAVGVSTTAPSLLVGALGPASLRIAGELADGVVTTWAGPEALESYVVPALSGGAPRVVATVCVCVTGDEAGVRSMVAERFAVVGELPAYRAILERGGARGPADVIVAGDEADVVEQLGRLAGAGATELLAVPIGTPEEQKRTTALLAGTKV</sequence>
<dbReference type="GO" id="GO:0016705">
    <property type="term" value="F:oxidoreductase activity, acting on paired donors, with incorporation or reduction of molecular oxygen"/>
    <property type="evidence" value="ECO:0007669"/>
    <property type="project" value="InterPro"/>
</dbReference>
<dbReference type="Gene3D" id="3.20.20.30">
    <property type="entry name" value="Luciferase-like domain"/>
    <property type="match status" value="1"/>
</dbReference>
<organism evidence="2 3">
    <name type="scientific">Nonomuraea soli</name>
    <dbReference type="NCBI Taxonomy" id="1032476"/>
    <lineage>
        <taxon>Bacteria</taxon>
        <taxon>Bacillati</taxon>
        <taxon>Actinomycetota</taxon>
        <taxon>Actinomycetes</taxon>
        <taxon>Streptosporangiales</taxon>
        <taxon>Streptosporangiaceae</taxon>
        <taxon>Nonomuraea</taxon>
    </lineage>
</organism>
<dbReference type="Pfam" id="PF00296">
    <property type="entry name" value="Bac_luciferase"/>
    <property type="match status" value="1"/>
</dbReference>
<dbReference type="CDD" id="cd01097">
    <property type="entry name" value="Tetrahydromethanopterin_reductase"/>
    <property type="match status" value="1"/>
</dbReference>
<dbReference type="InterPro" id="IPR011251">
    <property type="entry name" value="Luciferase-like_dom"/>
</dbReference>
<reference evidence="2 3" key="1">
    <citation type="submission" date="2020-07" db="EMBL/GenBank/DDBJ databases">
        <title>Genomic Encyclopedia of Type Strains, Phase IV (KMG-IV): sequencing the most valuable type-strain genomes for metagenomic binning, comparative biology and taxonomic classification.</title>
        <authorList>
            <person name="Goeker M."/>
        </authorList>
    </citation>
    <scope>NUCLEOTIDE SEQUENCE [LARGE SCALE GENOMIC DNA]</scope>
    <source>
        <strain evidence="2 3">DSM 45533</strain>
    </source>
</reference>
<protein>
    <submittedName>
        <fullName evidence="2">F420-dependent oxidoreductase-like protein</fullName>
    </submittedName>
</protein>
<evidence type="ECO:0000313" key="2">
    <source>
        <dbReference type="EMBL" id="MBA2896231.1"/>
    </source>
</evidence>
<dbReference type="RefSeq" id="WP_181614936.1">
    <property type="nucleotide sequence ID" value="NZ_BAABAM010000007.1"/>
</dbReference>
<dbReference type="SUPFAM" id="SSF51679">
    <property type="entry name" value="Bacterial luciferase-like"/>
    <property type="match status" value="1"/>
</dbReference>
<comment type="caution">
    <text evidence="2">The sequence shown here is derived from an EMBL/GenBank/DDBJ whole genome shotgun (WGS) entry which is preliminary data.</text>
</comment>
<dbReference type="Proteomes" id="UP000530928">
    <property type="component" value="Unassembled WGS sequence"/>
</dbReference>
<name>A0A7W0HUY6_9ACTN</name>
<keyword evidence="3" id="KW-1185">Reference proteome</keyword>
<dbReference type="NCBIfam" id="TIGR03564">
    <property type="entry name" value="F420_MSMEG_4879"/>
    <property type="match status" value="1"/>
</dbReference>
<evidence type="ECO:0000259" key="1">
    <source>
        <dbReference type="Pfam" id="PF00296"/>
    </source>
</evidence>
<proteinExistence type="predicted"/>
<evidence type="ECO:0000313" key="3">
    <source>
        <dbReference type="Proteomes" id="UP000530928"/>
    </source>
</evidence>
<dbReference type="AlphaFoldDB" id="A0A7W0HUY6"/>
<dbReference type="InterPro" id="IPR019910">
    <property type="entry name" value="Lucif-like_OxRdtase_MSMEG_4879"/>
</dbReference>